<gene>
    <name evidence="1" type="ORF">CPB84DRAFT_1824510</name>
</gene>
<dbReference type="Gene3D" id="3.90.640.10">
    <property type="entry name" value="Actin, Chain A, domain 4"/>
    <property type="match status" value="1"/>
</dbReference>
<comment type="caution">
    <text evidence="1">The sequence shown here is derived from an EMBL/GenBank/DDBJ whole genome shotgun (WGS) entry which is preliminary data.</text>
</comment>
<dbReference type="EMBL" id="JADNYJ010000039">
    <property type="protein sequence ID" value="KAF8901886.1"/>
    <property type="molecule type" value="Genomic_DNA"/>
</dbReference>
<evidence type="ECO:0000313" key="2">
    <source>
        <dbReference type="Proteomes" id="UP000724874"/>
    </source>
</evidence>
<sequence>MALPNRPPFEGNRHIRQERVGGDLKSQQSFGMINRRYKAAGAEATREGIDIEAAEQQWIKAEWFKVHLRPKAIQAPKALHKIPPLPLGKTVVEVFADFLRYIFECTKTYIQESHANGKAMWDSFKDDIDFVLTHPNGYEGPQQKLMREAAVLAGLVPNAEAAEARVQLVTEGEASLHYCIQSGLSKEAIKEGEGVMIIDAGGGTIDFSSYMQKGETFEEIAAPECLYSGSVFVTSRAKIHFENLFANTRFAEEVDLITDKFDKKTKPSFKSDEVDYWIQFAGLREKDPNLNIRSGQLKVSGVAIASFFEPSISDIVTAVDAQTFGAETEIKSAFLVGGFAASDWLYSQIQERFEALSIEVSRPDTHVNKAVAHGALSYYLDHRVTTRVAKFTFGVRCGVPYDPADKEHIKRSSSKYQAANGDWYIPKAFDIILPRGTQVAETKEFRRPFQQTSKDVSWLRMVSTPILCYRGKQESPAWVDVEPEMFTSMCNIQADLGEFTKSLPLQVATHGIKKEAFYRMDYDIGLLFGLTEFKAIMIWQEQGKEKRSSAIKRKLDSPLPNASLEYYVVLFLHVINVLKSTWHLSAFGVKARAEWN</sequence>
<dbReference type="SUPFAM" id="SSF53067">
    <property type="entry name" value="Actin-like ATPase domain"/>
    <property type="match status" value="2"/>
</dbReference>
<name>A0A9P5TMX3_GYMJU</name>
<reference evidence="1" key="1">
    <citation type="submission" date="2020-11" db="EMBL/GenBank/DDBJ databases">
        <authorList>
            <consortium name="DOE Joint Genome Institute"/>
            <person name="Ahrendt S."/>
            <person name="Riley R."/>
            <person name="Andreopoulos W."/>
            <person name="LaButti K."/>
            <person name="Pangilinan J."/>
            <person name="Ruiz-duenas F.J."/>
            <person name="Barrasa J.M."/>
            <person name="Sanchez-Garcia M."/>
            <person name="Camarero S."/>
            <person name="Miyauchi S."/>
            <person name="Serrano A."/>
            <person name="Linde D."/>
            <person name="Babiker R."/>
            <person name="Drula E."/>
            <person name="Ayuso-Fernandez I."/>
            <person name="Pacheco R."/>
            <person name="Padilla G."/>
            <person name="Ferreira P."/>
            <person name="Barriuso J."/>
            <person name="Kellner H."/>
            <person name="Castanera R."/>
            <person name="Alfaro M."/>
            <person name="Ramirez L."/>
            <person name="Pisabarro A.G."/>
            <person name="Kuo A."/>
            <person name="Tritt A."/>
            <person name="Lipzen A."/>
            <person name="He G."/>
            <person name="Yan M."/>
            <person name="Ng V."/>
            <person name="Cullen D."/>
            <person name="Martin F."/>
            <person name="Rosso M.-N."/>
            <person name="Henrissat B."/>
            <person name="Hibbett D."/>
            <person name="Martinez A.T."/>
            <person name="Grigoriev I.V."/>
        </authorList>
    </citation>
    <scope>NUCLEOTIDE SEQUENCE</scope>
    <source>
        <strain evidence="1">AH 44721</strain>
    </source>
</reference>
<dbReference type="AlphaFoldDB" id="A0A9P5TMX3"/>
<keyword evidence="2" id="KW-1185">Reference proteome</keyword>
<proteinExistence type="predicted"/>
<protein>
    <submittedName>
        <fullName evidence="1">Uncharacterized protein</fullName>
    </submittedName>
</protein>
<dbReference type="CDD" id="cd10170">
    <property type="entry name" value="ASKHA_NBD_HSP70"/>
    <property type="match status" value="1"/>
</dbReference>
<organism evidence="1 2">
    <name type="scientific">Gymnopilus junonius</name>
    <name type="common">Spectacular rustgill mushroom</name>
    <name type="synonym">Gymnopilus spectabilis subsp. junonius</name>
    <dbReference type="NCBI Taxonomy" id="109634"/>
    <lineage>
        <taxon>Eukaryota</taxon>
        <taxon>Fungi</taxon>
        <taxon>Dikarya</taxon>
        <taxon>Basidiomycota</taxon>
        <taxon>Agaricomycotina</taxon>
        <taxon>Agaricomycetes</taxon>
        <taxon>Agaricomycetidae</taxon>
        <taxon>Agaricales</taxon>
        <taxon>Agaricineae</taxon>
        <taxon>Hymenogastraceae</taxon>
        <taxon>Gymnopilus</taxon>
    </lineage>
</organism>
<accession>A0A9P5TMX3</accession>
<dbReference type="OrthoDB" id="2963168at2759"/>
<evidence type="ECO:0000313" key="1">
    <source>
        <dbReference type="EMBL" id="KAF8901886.1"/>
    </source>
</evidence>
<dbReference type="InterPro" id="IPR043129">
    <property type="entry name" value="ATPase_NBD"/>
</dbReference>
<dbReference type="Proteomes" id="UP000724874">
    <property type="component" value="Unassembled WGS sequence"/>
</dbReference>
<dbReference type="PANTHER" id="PTHR14187">
    <property type="entry name" value="ALPHA KINASE/ELONGATION FACTOR 2 KINASE"/>
    <property type="match status" value="1"/>
</dbReference>
<dbReference type="PANTHER" id="PTHR14187:SF5">
    <property type="entry name" value="HEAT SHOCK 70 KDA PROTEIN 12A"/>
    <property type="match status" value="1"/>
</dbReference>
<dbReference type="Gene3D" id="3.30.420.40">
    <property type="match status" value="2"/>
</dbReference>